<dbReference type="AlphaFoldDB" id="A0A937X9C2"/>
<dbReference type="EMBL" id="VGIY01000217">
    <property type="protein sequence ID" value="MBM3317915.1"/>
    <property type="molecule type" value="Genomic_DNA"/>
</dbReference>
<dbReference type="SUPFAM" id="SSF53098">
    <property type="entry name" value="Ribonuclease H-like"/>
    <property type="match status" value="1"/>
</dbReference>
<dbReference type="GO" id="GO:0006313">
    <property type="term" value="P:DNA transposition"/>
    <property type="evidence" value="ECO:0007669"/>
    <property type="project" value="InterPro"/>
</dbReference>
<evidence type="ECO:0000313" key="3">
    <source>
        <dbReference type="Proteomes" id="UP000748308"/>
    </source>
</evidence>
<dbReference type="InterPro" id="IPR002559">
    <property type="entry name" value="Transposase_11"/>
</dbReference>
<feature type="domain" description="Transposase IS4-like" evidence="1">
    <location>
        <begin position="3"/>
        <end position="252"/>
    </location>
</feature>
<name>A0A937X9C2_UNCEI</name>
<evidence type="ECO:0000259" key="1">
    <source>
        <dbReference type="Pfam" id="PF01609"/>
    </source>
</evidence>
<comment type="caution">
    <text evidence="2">The sequence shown here is derived from an EMBL/GenBank/DDBJ whole genome shotgun (WGS) entry which is preliminary data.</text>
</comment>
<organism evidence="2 3">
    <name type="scientific">Eiseniibacteriota bacterium</name>
    <dbReference type="NCBI Taxonomy" id="2212470"/>
    <lineage>
        <taxon>Bacteria</taxon>
        <taxon>Candidatus Eiseniibacteriota</taxon>
    </lineage>
</organism>
<dbReference type="GO" id="GO:0004803">
    <property type="term" value="F:transposase activity"/>
    <property type="evidence" value="ECO:0007669"/>
    <property type="project" value="InterPro"/>
</dbReference>
<protein>
    <submittedName>
        <fullName evidence="2">Transposase</fullName>
    </submittedName>
</protein>
<sequence>MWVLIVDGHESHASYRRRCSGCLERRITTSTGERIQYYHRQVTACLRVDWGTFLLDAEPMRAGEGEVAAALRLVTRLLRHVPRAFDVVVVDGLYAQAPFFQLVRRAGKHVVAVLKDPRRDLLQDAQGLFRVLTPQIRYRGRTRCQVWDQEGFTSWSEVSEPVRVVHSLETTRVKRQKDKTFEECQATWYWVTTLPVAAASSAAILELGHGRWAIENEGFNELVTHWHADHVFRHHARAIEAFQLTAFLAYNLFHIFVARNLKSAHKHLASCLHWARLMTADLYTGTWDAPGRLPP</sequence>
<reference evidence="2" key="1">
    <citation type="submission" date="2019-03" db="EMBL/GenBank/DDBJ databases">
        <title>Lake Tanganyika Metagenome-Assembled Genomes (MAGs).</title>
        <authorList>
            <person name="Tran P."/>
        </authorList>
    </citation>
    <scope>NUCLEOTIDE SEQUENCE</scope>
    <source>
        <strain evidence="2">M_DeepCast_400m_m2_100</strain>
    </source>
</reference>
<dbReference type="GO" id="GO:0003677">
    <property type="term" value="F:DNA binding"/>
    <property type="evidence" value="ECO:0007669"/>
    <property type="project" value="InterPro"/>
</dbReference>
<accession>A0A937X9C2</accession>
<evidence type="ECO:0000313" key="2">
    <source>
        <dbReference type="EMBL" id="MBM3317915.1"/>
    </source>
</evidence>
<dbReference type="InterPro" id="IPR012337">
    <property type="entry name" value="RNaseH-like_sf"/>
</dbReference>
<gene>
    <name evidence="2" type="ORF">FJY75_08675</name>
</gene>
<dbReference type="Pfam" id="PF01609">
    <property type="entry name" value="DDE_Tnp_1"/>
    <property type="match status" value="1"/>
</dbReference>
<dbReference type="Proteomes" id="UP000748308">
    <property type="component" value="Unassembled WGS sequence"/>
</dbReference>
<proteinExistence type="predicted"/>